<dbReference type="AlphaFoldDB" id="M5RF55"/>
<feature type="region of interest" description="Disordered" evidence="1">
    <location>
        <begin position="18"/>
        <end position="61"/>
    </location>
</feature>
<accession>M5RF55</accession>
<feature type="compositionally biased region" description="Basic and acidic residues" evidence="1">
    <location>
        <begin position="20"/>
        <end position="43"/>
    </location>
</feature>
<dbReference type="EMBL" id="ANOG01000721">
    <property type="protein sequence ID" value="EMI17995.1"/>
    <property type="molecule type" value="Genomic_DNA"/>
</dbReference>
<evidence type="ECO:0000313" key="3">
    <source>
        <dbReference type="EMBL" id="EMI17995.1"/>
    </source>
</evidence>
<keyword evidence="2" id="KW-1133">Transmembrane helix</keyword>
<comment type="caution">
    <text evidence="3">The sequence shown here is derived from an EMBL/GenBank/DDBJ whole genome shotgun (WGS) entry which is preliminary data.</text>
</comment>
<sequence length="113" mass="12035">MSTEILIADPLTPSSARVRYVSEGKQVDSQREPHPRDAAHEVTQRAGQGRAEDASAAAPSTAGAVASTHPSLFSDYIQLTKPRIVTMILVTTVASAMIAAGGWIATLDMFWLL</sequence>
<name>M5RF55_9BACT</name>
<evidence type="ECO:0000256" key="2">
    <source>
        <dbReference type="SAM" id="Phobius"/>
    </source>
</evidence>
<dbReference type="Proteomes" id="UP000011991">
    <property type="component" value="Unassembled WGS sequence"/>
</dbReference>
<feature type="transmembrane region" description="Helical" evidence="2">
    <location>
        <begin position="84"/>
        <end position="105"/>
    </location>
</feature>
<organism evidence="3 4">
    <name type="scientific">Rhodopirellula maiorica SM1</name>
    <dbReference type="NCBI Taxonomy" id="1265738"/>
    <lineage>
        <taxon>Bacteria</taxon>
        <taxon>Pseudomonadati</taxon>
        <taxon>Planctomycetota</taxon>
        <taxon>Planctomycetia</taxon>
        <taxon>Pirellulales</taxon>
        <taxon>Pirellulaceae</taxon>
        <taxon>Novipirellula</taxon>
    </lineage>
</organism>
<evidence type="ECO:0000313" key="4">
    <source>
        <dbReference type="Proteomes" id="UP000011991"/>
    </source>
</evidence>
<keyword evidence="2" id="KW-0472">Membrane</keyword>
<proteinExistence type="predicted"/>
<reference evidence="3 4" key="1">
    <citation type="journal article" date="2013" name="Mar. Genomics">
        <title>Expression of sulfatases in Rhodopirellula baltica and the diversity of sulfatases in the genus Rhodopirellula.</title>
        <authorList>
            <person name="Wegner C.E."/>
            <person name="Richter-Heitmann T."/>
            <person name="Klindworth A."/>
            <person name="Klockow C."/>
            <person name="Richter M."/>
            <person name="Achstetter T."/>
            <person name="Glockner F.O."/>
            <person name="Harder J."/>
        </authorList>
    </citation>
    <scope>NUCLEOTIDE SEQUENCE [LARGE SCALE GENOMIC DNA]</scope>
    <source>
        <strain evidence="3 4">SM1</strain>
    </source>
</reference>
<keyword evidence="4" id="KW-1185">Reference proteome</keyword>
<evidence type="ECO:0000256" key="1">
    <source>
        <dbReference type="SAM" id="MobiDB-lite"/>
    </source>
</evidence>
<protein>
    <submittedName>
        <fullName evidence="3">Uncharacterized protein</fullName>
    </submittedName>
</protein>
<feature type="non-terminal residue" evidence="3">
    <location>
        <position position="113"/>
    </location>
</feature>
<keyword evidence="2" id="KW-0812">Transmembrane</keyword>
<gene>
    <name evidence="3" type="ORF">RMSM_05086</name>
</gene>